<gene>
    <name evidence="2" type="ORF">BCR44DRAFT_194834</name>
</gene>
<keyword evidence="1" id="KW-0812">Transmembrane</keyword>
<evidence type="ECO:0000313" key="3">
    <source>
        <dbReference type="Proteomes" id="UP000193411"/>
    </source>
</evidence>
<dbReference type="EMBL" id="MCFL01000034">
    <property type="protein sequence ID" value="ORZ33655.1"/>
    <property type="molecule type" value="Genomic_DNA"/>
</dbReference>
<feature type="transmembrane region" description="Helical" evidence="1">
    <location>
        <begin position="126"/>
        <end position="143"/>
    </location>
</feature>
<keyword evidence="3" id="KW-1185">Reference proteome</keyword>
<proteinExistence type="predicted"/>
<organism evidence="2 3">
    <name type="scientific">Catenaria anguillulae PL171</name>
    <dbReference type="NCBI Taxonomy" id="765915"/>
    <lineage>
        <taxon>Eukaryota</taxon>
        <taxon>Fungi</taxon>
        <taxon>Fungi incertae sedis</taxon>
        <taxon>Blastocladiomycota</taxon>
        <taxon>Blastocladiomycetes</taxon>
        <taxon>Blastocladiales</taxon>
        <taxon>Catenariaceae</taxon>
        <taxon>Catenaria</taxon>
    </lineage>
</organism>
<keyword evidence="1" id="KW-0472">Membrane</keyword>
<evidence type="ECO:0000313" key="2">
    <source>
        <dbReference type="EMBL" id="ORZ33655.1"/>
    </source>
</evidence>
<feature type="transmembrane region" description="Helical" evidence="1">
    <location>
        <begin position="39"/>
        <end position="64"/>
    </location>
</feature>
<dbReference type="Proteomes" id="UP000193411">
    <property type="component" value="Unassembled WGS sequence"/>
</dbReference>
<sequence length="215" mass="23793">MSLPSPPPPPPPIRPTWLIPTSMIAPGKSALMGGPTSFWIIHFSGISTLIMSMLASAAVLMHIFDIPLPCFLSLRTKGLFRAIGDSKRSPWPVLGRRNNQLANASGEPDPPDVAEERHQQDIASRFAMYLAFADFCWSCVHMSDHLYLAVRQVFPSVDTSQTFALLVCLFYGYQQMTHSVLALFTYLRVARRTHIELGATGACMRYALVLLLLGS</sequence>
<protein>
    <submittedName>
        <fullName evidence="2">Uncharacterized protein</fullName>
    </submittedName>
</protein>
<comment type="caution">
    <text evidence="2">The sequence shown here is derived from an EMBL/GenBank/DDBJ whole genome shotgun (WGS) entry which is preliminary data.</text>
</comment>
<dbReference type="OrthoDB" id="2098790at2759"/>
<feature type="transmembrane region" description="Helical" evidence="1">
    <location>
        <begin position="163"/>
        <end position="187"/>
    </location>
</feature>
<accession>A0A1Y2HGI9</accession>
<dbReference type="AlphaFoldDB" id="A0A1Y2HGI9"/>
<reference evidence="2 3" key="1">
    <citation type="submission" date="2016-07" db="EMBL/GenBank/DDBJ databases">
        <title>Pervasive Adenine N6-methylation of Active Genes in Fungi.</title>
        <authorList>
            <consortium name="DOE Joint Genome Institute"/>
            <person name="Mondo S.J."/>
            <person name="Dannebaum R.O."/>
            <person name="Kuo R.C."/>
            <person name="Labutti K."/>
            <person name="Haridas S."/>
            <person name="Kuo A."/>
            <person name="Salamov A."/>
            <person name="Ahrendt S.R."/>
            <person name="Lipzen A."/>
            <person name="Sullivan W."/>
            <person name="Andreopoulos W.B."/>
            <person name="Clum A."/>
            <person name="Lindquist E."/>
            <person name="Daum C."/>
            <person name="Ramamoorthy G.K."/>
            <person name="Gryganskyi A."/>
            <person name="Culley D."/>
            <person name="Magnuson J.K."/>
            <person name="James T.Y."/>
            <person name="O'Malley M.A."/>
            <person name="Stajich J.E."/>
            <person name="Spatafora J.W."/>
            <person name="Visel A."/>
            <person name="Grigoriev I.V."/>
        </authorList>
    </citation>
    <scope>NUCLEOTIDE SEQUENCE [LARGE SCALE GENOMIC DNA]</scope>
    <source>
        <strain evidence="2 3">PL171</strain>
    </source>
</reference>
<keyword evidence="1" id="KW-1133">Transmembrane helix</keyword>
<name>A0A1Y2HGI9_9FUNG</name>
<evidence type="ECO:0000256" key="1">
    <source>
        <dbReference type="SAM" id="Phobius"/>
    </source>
</evidence>